<proteinExistence type="predicted"/>
<keyword evidence="2" id="KW-1185">Reference proteome</keyword>
<accession>A0ABP9DHA4</accession>
<gene>
    <name evidence="1" type="ORF">GCM10023331_28350</name>
</gene>
<name>A0ABP9DHA4_9BACT</name>
<evidence type="ECO:0000313" key="2">
    <source>
        <dbReference type="Proteomes" id="UP001500298"/>
    </source>
</evidence>
<protein>
    <submittedName>
        <fullName evidence="1">Uncharacterized protein</fullName>
    </submittedName>
</protein>
<sequence length="149" mass="17724">MKFPKKIPIERLEDYHTHYIGTYEDGKQFWGYETFVITKRDISPYENWQQYRREYAVLYLFDSEGNFQEVKHEFAGTTDALKFDTDIKIEQLVSSLKGVEYHDIEIKPFEVEINGYKFGLIPNHESEMIELQPSSTIAFSEPWDGAYWT</sequence>
<comment type="caution">
    <text evidence="1">The sequence shown here is derived from an EMBL/GenBank/DDBJ whole genome shotgun (WGS) entry which is preliminary data.</text>
</comment>
<organism evidence="1 2">
    <name type="scientific">Algivirga pacifica</name>
    <dbReference type="NCBI Taxonomy" id="1162670"/>
    <lineage>
        <taxon>Bacteria</taxon>
        <taxon>Pseudomonadati</taxon>
        <taxon>Bacteroidota</taxon>
        <taxon>Cytophagia</taxon>
        <taxon>Cytophagales</taxon>
        <taxon>Flammeovirgaceae</taxon>
        <taxon>Algivirga</taxon>
    </lineage>
</organism>
<dbReference type="Proteomes" id="UP001500298">
    <property type="component" value="Unassembled WGS sequence"/>
</dbReference>
<reference evidence="2" key="1">
    <citation type="journal article" date="2019" name="Int. J. Syst. Evol. Microbiol.">
        <title>The Global Catalogue of Microorganisms (GCM) 10K type strain sequencing project: providing services to taxonomists for standard genome sequencing and annotation.</title>
        <authorList>
            <consortium name="The Broad Institute Genomics Platform"/>
            <consortium name="The Broad Institute Genome Sequencing Center for Infectious Disease"/>
            <person name="Wu L."/>
            <person name="Ma J."/>
        </authorList>
    </citation>
    <scope>NUCLEOTIDE SEQUENCE [LARGE SCALE GENOMIC DNA]</scope>
    <source>
        <strain evidence="2">JCM 18326</strain>
    </source>
</reference>
<evidence type="ECO:0000313" key="1">
    <source>
        <dbReference type="EMBL" id="GAA4841709.1"/>
    </source>
</evidence>
<dbReference type="RefSeq" id="WP_345372898.1">
    <property type="nucleotide sequence ID" value="NZ_BAABJX010000043.1"/>
</dbReference>
<dbReference type="EMBL" id="BAABJX010000043">
    <property type="protein sequence ID" value="GAA4841709.1"/>
    <property type="molecule type" value="Genomic_DNA"/>
</dbReference>